<dbReference type="SUPFAM" id="SSF56112">
    <property type="entry name" value="Protein kinase-like (PK-like)"/>
    <property type="match status" value="1"/>
</dbReference>
<protein>
    <submittedName>
        <fullName evidence="2">Phosphotransferase</fullName>
    </submittedName>
</protein>
<dbReference type="Gene3D" id="3.90.79.10">
    <property type="entry name" value="Nucleoside Triphosphate Pyrophosphohydrolase"/>
    <property type="match status" value="1"/>
</dbReference>
<evidence type="ECO:0000259" key="1">
    <source>
        <dbReference type="Pfam" id="PF01636"/>
    </source>
</evidence>
<dbReference type="Pfam" id="PF01636">
    <property type="entry name" value="APH"/>
    <property type="match status" value="1"/>
</dbReference>
<dbReference type="Proteomes" id="UP001597214">
    <property type="component" value="Unassembled WGS sequence"/>
</dbReference>
<reference evidence="3" key="1">
    <citation type="journal article" date="2019" name="Int. J. Syst. Evol. Microbiol.">
        <title>The Global Catalogue of Microorganisms (GCM) 10K type strain sequencing project: providing services to taxonomists for standard genome sequencing and annotation.</title>
        <authorList>
            <consortium name="The Broad Institute Genomics Platform"/>
            <consortium name="The Broad Institute Genome Sequencing Center for Infectious Disease"/>
            <person name="Wu L."/>
            <person name="Ma J."/>
        </authorList>
    </citation>
    <scope>NUCLEOTIDE SEQUENCE [LARGE SCALE GENOMIC DNA]</scope>
    <source>
        <strain evidence="3">CCUG 49339</strain>
    </source>
</reference>
<gene>
    <name evidence="2" type="ORF">ACFSCX_13875</name>
</gene>
<organism evidence="2 3">
    <name type="scientific">Bacillus salitolerans</name>
    <dbReference type="NCBI Taxonomy" id="1437434"/>
    <lineage>
        <taxon>Bacteria</taxon>
        <taxon>Bacillati</taxon>
        <taxon>Bacillota</taxon>
        <taxon>Bacilli</taxon>
        <taxon>Bacillales</taxon>
        <taxon>Bacillaceae</taxon>
        <taxon>Bacillus</taxon>
    </lineage>
</organism>
<feature type="domain" description="Aminoglycoside phosphotransferase" evidence="1">
    <location>
        <begin position="263"/>
        <end position="348"/>
    </location>
</feature>
<keyword evidence="3" id="KW-1185">Reference proteome</keyword>
<evidence type="ECO:0000313" key="2">
    <source>
        <dbReference type="EMBL" id="MFD1737631.1"/>
    </source>
</evidence>
<comment type="caution">
    <text evidence="2">The sequence shown here is derived from an EMBL/GenBank/DDBJ whole genome shotgun (WGS) entry which is preliminary data.</text>
</comment>
<dbReference type="EMBL" id="JBHUEM010000021">
    <property type="protein sequence ID" value="MFD1737631.1"/>
    <property type="molecule type" value="Genomic_DNA"/>
</dbReference>
<dbReference type="RefSeq" id="WP_377928850.1">
    <property type="nucleotide sequence ID" value="NZ_JBHUEM010000021.1"/>
</dbReference>
<sequence>MTSKTTVIIWADTEVKHVLMVQVEKGWSLPEVSEGPHNSTNLQALQKAIKDQLGYKVALGRQLLKNRDEHRGLTAYVYEAQLLQEDIQHARWFKKEDFTGTITDDKYVKVLNAWFDETEIPNLRAPWFQGHFYQKAEAWIDSEVRQAGLSISGDIQQIKATDYSLVMLVPTIGGNLYFKATGTAARYEASISQYLDKKYPGKSTAILAVNERTGWFLMNDMGGSPLRIVKDKEIWQQAILEYAKFQIDEIKSSHKLIQIGVPDRRISKLKDDINMHLEGMCDTGLSPEQKEKVMKLQPELLEMCDELEALLPIYTLDHGDLHSANIQLVNESYVFLDWGDAVVTHPFFSTRVFWNSIFELVETESEWIAMIDEFRPIYLEPWTEFAPMEKLEKALRMSDQLGCIHRALSWYLHLTPTVEDKSDYNKPSQWLQALLEEREFASAK</sequence>
<dbReference type="InterPro" id="IPR002575">
    <property type="entry name" value="Aminoglycoside_PTrfase"/>
</dbReference>
<proteinExistence type="predicted"/>
<dbReference type="InterPro" id="IPR011009">
    <property type="entry name" value="Kinase-like_dom_sf"/>
</dbReference>
<evidence type="ECO:0000313" key="3">
    <source>
        <dbReference type="Proteomes" id="UP001597214"/>
    </source>
</evidence>
<name>A0ABW4LRZ1_9BACI</name>
<accession>A0ABW4LRZ1</accession>